<dbReference type="PROSITE" id="PS51257">
    <property type="entry name" value="PROKAR_LIPOPROTEIN"/>
    <property type="match status" value="1"/>
</dbReference>
<sequence length="86" mass="9454">MRLLSSCRLLGCALAVALSVGACARPPSAQHPGNPAGSDPPDRCIHYFVDVESKLSISMDYKRASLQDWKRIEDAVREVLKRSRSV</sequence>
<evidence type="ECO:0000313" key="3">
    <source>
        <dbReference type="Proteomes" id="UP000051386"/>
    </source>
</evidence>
<keyword evidence="3" id="KW-1185">Reference proteome</keyword>
<evidence type="ECO:0000313" key="2">
    <source>
        <dbReference type="EMBL" id="KRG76250.1"/>
    </source>
</evidence>
<protein>
    <recommendedName>
        <fullName evidence="4">Lipoprotein</fullName>
    </recommendedName>
</protein>
<dbReference type="Proteomes" id="UP000051386">
    <property type="component" value="Unassembled WGS sequence"/>
</dbReference>
<keyword evidence="1" id="KW-0732">Signal</keyword>
<gene>
    <name evidence="2" type="ORF">ABB28_03760</name>
</gene>
<dbReference type="AlphaFoldDB" id="A0A0R0DD67"/>
<dbReference type="PATRIC" id="fig|517011.3.peg.38"/>
<feature type="chain" id="PRO_5006395627" description="Lipoprotein" evidence="1">
    <location>
        <begin position="25"/>
        <end position="86"/>
    </location>
</feature>
<organism evidence="2 3">
    <name type="scientific">Stenotrophomonas chelatiphaga</name>
    <dbReference type="NCBI Taxonomy" id="517011"/>
    <lineage>
        <taxon>Bacteria</taxon>
        <taxon>Pseudomonadati</taxon>
        <taxon>Pseudomonadota</taxon>
        <taxon>Gammaproteobacteria</taxon>
        <taxon>Lysobacterales</taxon>
        <taxon>Lysobacteraceae</taxon>
        <taxon>Stenotrophomonas</taxon>
    </lineage>
</organism>
<accession>A0A0R0DD67</accession>
<dbReference type="EMBL" id="LDJK01000010">
    <property type="protein sequence ID" value="KRG76250.1"/>
    <property type="molecule type" value="Genomic_DNA"/>
</dbReference>
<evidence type="ECO:0000256" key="1">
    <source>
        <dbReference type="SAM" id="SignalP"/>
    </source>
</evidence>
<reference evidence="2 3" key="1">
    <citation type="submission" date="2015-05" db="EMBL/GenBank/DDBJ databases">
        <title>Genome sequencing and analysis of members of genus Stenotrophomonas.</title>
        <authorList>
            <person name="Patil P.P."/>
            <person name="Midha S."/>
            <person name="Patil P.B."/>
        </authorList>
    </citation>
    <scope>NUCLEOTIDE SEQUENCE [LARGE SCALE GENOMIC DNA]</scope>
    <source>
        <strain evidence="2 3">DSM 21508</strain>
    </source>
</reference>
<evidence type="ECO:0008006" key="4">
    <source>
        <dbReference type="Google" id="ProtNLM"/>
    </source>
</evidence>
<feature type="signal peptide" evidence="1">
    <location>
        <begin position="1"/>
        <end position="24"/>
    </location>
</feature>
<proteinExistence type="predicted"/>
<name>A0A0R0DD67_9GAMM</name>
<comment type="caution">
    <text evidence="2">The sequence shown here is derived from an EMBL/GenBank/DDBJ whole genome shotgun (WGS) entry which is preliminary data.</text>
</comment>